<dbReference type="Proteomes" id="UP000054097">
    <property type="component" value="Unassembled WGS sequence"/>
</dbReference>
<dbReference type="EMBL" id="KN824284">
    <property type="protein sequence ID" value="KIM30682.1"/>
    <property type="molecule type" value="Genomic_DNA"/>
</dbReference>
<reference evidence="1 2" key="1">
    <citation type="submission" date="2014-04" db="EMBL/GenBank/DDBJ databases">
        <authorList>
            <consortium name="DOE Joint Genome Institute"/>
            <person name="Kuo A."/>
            <person name="Zuccaro A."/>
            <person name="Kohler A."/>
            <person name="Nagy L.G."/>
            <person name="Floudas D."/>
            <person name="Copeland A."/>
            <person name="Barry K.W."/>
            <person name="Cichocki N."/>
            <person name="Veneault-Fourrey C."/>
            <person name="LaButti K."/>
            <person name="Lindquist E.A."/>
            <person name="Lipzen A."/>
            <person name="Lundell T."/>
            <person name="Morin E."/>
            <person name="Murat C."/>
            <person name="Sun H."/>
            <person name="Tunlid A."/>
            <person name="Henrissat B."/>
            <person name="Grigoriev I.V."/>
            <person name="Hibbett D.S."/>
            <person name="Martin F."/>
            <person name="Nordberg H.P."/>
            <person name="Cantor M.N."/>
            <person name="Hua S.X."/>
        </authorList>
    </citation>
    <scope>NUCLEOTIDE SEQUENCE [LARGE SCALE GENOMIC DNA]</scope>
    <source>
        <strain evidence="1 2">MAFF 305830</strain>
    </source>
</reference>
<evidence type="ECO:0000313" key="1">
    <source>
        <dbReference type="EMBL" id="KIM30682.1"/>
    </source>
</evidence>
<organism evidence="1 2">
    <name type="scientific">Serendipita vermifera MAFF 305830</name>
    <dbReference type="NCBI Taxonomy" id="933852"/>
    <lineage>
        <taxon>Eukaryota</taxon>
        <taxon>Fungi</taxon>
        <taxon>Dikarya</taxon>
        <taxon>Basidiomycota</taxon>
        <taxon>Agaricomycotina</taxon>
        <taxon>Agaricomycetes</taxon>
        <taxon>Sebacinales</taxon>
        <taxon>Serendipitaceae</taxon>
        <taxon>Serendipita</taxon>
    </lineage>
</organism>
<evidence type="ECO:0000313" key="2">
    <source>
        <dbReference type="Proteomes" id="UP000054097"/>
    </source>
</evidence>
<gene>
    <name evidence="1" type="ORF">M408DRAFT_289609</name>
</gene>
<dbReference type="AlphaFoldDB" id="A0A0C2XNZ3"/>
<proteinExistence type="predicted"/>
<name>A0A0C2XNZ3_SERVB</name>
<accession>A0A0C2XNZ3</accession>
<protein>
    <submittedName>
        <fullName evidence="1">Uncharacterized protein</fullName>
    </submittedName>
</protein>
<sequence length="562" mass="63200">MSENLYPAVPLVSLDKMPENFSWDDASSDSSEDFEFEGRLFTAIDAHVPPNIPVHPIIRPDFDAMSDESQKSYMRCPMRLHKQIAHVELLKALEKPLGQNEKFDPELIASLAIQIPNAMDEKKWQCGVAGCVYIGTRQHVIAHMKKKDRHLNLKLYPCTHKNCNHLSIHPHDLKRHIFTHLSGILVTKGPKAPTAKGSKGSKKLIKKIDKTTCLDHSARPFLGPSTEKEMRPTEETISSKEAHAAIRNHPPSFTPVPSAPPGLNIWNETSARYSMAGVPLATVHRGTPYRATTSIHGPINEYLCRTVGPLDYREQWFQYTPAEAPHAGHMLDAHLDAHFMPPATLPPPVPGRITAAPSHYQRYPVLTAEQQAVYVMCYNGIPAQARNEPPMTVQGTGTQNKRSFPWVSTGVYPAVALCKPGTNNANVFECRDRELLPTRGLRLFRKLSGLVIQSLVFEESRNLATFRLPQYQWDEGKVNTQRLARFTCMVFISLFCMLYASVLSSDISLYSEGRPPFLYKNMLPKLPCTFFCIIIISSSTIECEACYVPAEFKYLSSCEHYQ</sequence>
<reference evidence="2" key="2">
    <citation type="submission" date="2015-01" db="EMBL/GenBank/DDBJ databases">
        <title>Evolutionary Origins and Diversification of the Mycorrhizal Mutualists.</title>
        <authorList>
            <consortium name="DOE Joint Genome Institute"/>
            <consortium name="Mycorrhizal Genomics Consortium"/>
            <person name="Kohler A."/>
            <person name="Kuo A."/>
            <person name="Nagy L.G."/>
            <person name="Floudas D."/>
            <person name="Copeland A."/>
            <person name="Barry K.W."/>
            <person name="Cichocki N."/>
            <person name="Veneault-Fourrey C."/>
            <person name="LaButti K."/>
            <person name="Lindquist E.A."/>
            <person name="Lipzen A."/>
            <person name="Lundell T."/>
            <person name="Morin E."/>
            <person name="Murat C."/>
            <person name="Riley R."/>
            <person name="Ohm R."/>
            <person name="Sun H."/>
            <person name="Tunlid A."/>
            <person name="Henrissat B."/>
            <person name="Grigoriev I.V."/>
            <person name="Hibbett D.S."/>
            <person name="Martin F."/>
        </authorList>
    </citation>
    <scope>NUCLEOTIDE SEQUENCE [LARGE SCALE GENOMIC DNA]</scope>
    <source>
        <strain evidence="2">MAFF 305830</strain>
    </source>
</reference>
<dbReference type="HOGENOM" id="CLU_484983_0_0_1"/>
<keyword evidence="2" id="KW-1185">Reference proteome</keyword>